<comment type="subcellular location">
    <subcellularLocation>
        <location evidence="1">Membrane</location>
        <topology evidence="1">Multi-pass membrane protein</topology>
    </subcellularLocation>
</comment>
<dbReference type="PANTHER" id="PTHR37422">
    <property type="entry name" value="TEICHURONIC ACID BIOSYNTHESIS PROTEIN TUAE"/>
    <property type="match status" value="1"/>
</dbReference>
<dbReference type="InterPro" id="IPR051533">
    <property type="entry name" value="WaaL-like"/>
</dbReference>
<feature type="transmembrane region" description="Helical" evidence="5">
    <location>
        <begin position="40"/>
        <end position="61"/>
    </location>
</feature>
<feature type="transmembrane region" description="Helical" evidence="5">
    <location>
        <begin position="345"/>
        <end position="365"/>
    </location>
</feature>
<comment type="caution">
    <text evidence="7">The sequence shown here is derived from an EMBL/GenBank/DDBJ whole genome shotgun (WGS) entry which is preliminary data.</text>
</comment>
<evidence type="ECO:0000313" key="8">
    <source>
        <dbReference type="Proteomes" id="UP000177803"/>
    </source>
</evidence>
<dbReference type="Pfam" id="PF04932">
    <property type="entry name" value="Wzy_C"/>
    <property type="match status" value="1"/>
</dbReference>
<keyword evidence="2 5" id="KW-0812">Transmembrane</keyword>
<evidence type="ECO:0000256" key="4">
    <source>
        <dbReference type="ARBA" id="ARBA00023136"/>
    </source>
</evidence>
<proteinExistence type="predicted"/>
<feature type="transmembrane region" description="Helical" evidence="5">
    <location>
        <begin position="377"/>
        <end position="400"/>
    </location>
</feature>
<dbReference type="AlphaFoldDB" id="A0A1F6NLT7"/>
<protein>
    <recommendedName>
        <fullName evidence="6">O-antigen ligase-related domain-containing protein</fullName>
    </recommendedName>
</protein>
<evidence type="ECO:0000256" key="1">
    <source>
        <dbReference type="ARBA" id="ARBA00004141"/>
    </source>
</evidence>
<dbReference type="Proteomes" id="UP000177803">
    <property type="component" value="Unassembled WGS sequence"/>
</dbReference>
<feature type="transmembrane region" description="Helical" evidence="5">
    <location>
        <begin position="188"/>
        <end position="208"/>
    </location>
</feature>
<dbReference type="PANTHER" id="PTHR37422:SF13">
    <property type="entry name" value="LIPOPOLYSACCHARIDE BIOSYNTHESIS PROTEIN PA4999-RELATED"/>
    <property type="match status" value="1"/>
</dbReference>
<evidence type="ECO:0000256" key="5">
    <source>
        <dbReference type="SAM" id="Phobius"/>
    </source>
</evidence>
<gene>
    <name evidence="7" type="ORF">A2261_01830</name>
</gene>
<evidence type="ECO:0000259" key="6">
    <source>
        <dbReference type="Pfam" id="PF04932"/>
    </source>
</evidence>
<feature type="transmembrane region" description="Helical" evidence="5">
    <location>
        <begin position="147"/>
        <end position="168"/>
    </location>
</feature>
<sequence length="430" mass="48773">MFWILLLYLICVFVFSWKNFRAGVGLLILLLPAYLIRIRIGPLPTTVLEMTLGAVCLVWLIKYFREDGGKIVVAVKERPWFFGLVGFFFVASLVGIFVSGVGAIKLNYGQNTYQAFGIWRAFFLEPMILFFILLGRVKSGALSVGDITKFLIWSGVSVALVAVSQKIFGWPYAPSLWNDEIGGRATSFFTSPNAVGLYLGPLFVLCLTRLLRWKYIPDLIWFVLFGLALLFSWSQGAWLALSGAVIIILYLLRKKRTAIVIALLGLALALYWVPVREAMTFADKASQNRLHLWNYSWQYLSQSPAHFIGGAGLRQFFWKVQYPFFQEDTHAMEILTYPHNFFLNFWSEIGLVGAGAFLGILGYLFYLSAQIYRRDKLLGAGMIGLLVVYFIHGLVDVPYFKNDLSIMFWLYVLVLFLQSHDHAGSDGART</sequence>
<dbReference type="GO" id="GO:0016020">
    <property type="term" value="C:membrane"/>
    <property type="evidence" value="ECO:0007669"/>
    <property type="project" value="UniProtKB-SubCell"/>
</dbReference>
<evidence type="ECO:0000313" key="7">
    <source>
        <dbReference type="EMBL" id="OGH84713.1"/>
    </source>
</evidence>
<feature type="domain" description="O-antigen ligase-related" evidence="6">
    <location>
        <begin position="222"/>
        <end position="358"/>
    </location>
</feature>
<feature type="transmembrane region" description="Helical" evidence="5">
    <location>
        <begin position="257"/>
        <end position="274"/>
    </location>
</feature>
<reference evidence="7 8" key="1">
    <citation type="journal article" date="2016" name="Nat. Commun.">
        <title>Thousands of microbial genomes shed light on interconnected biogeochemical processes in an aquifer system.</title>
        <authorList>
            <person name="Anantharaman K."/>
            <person name="Brown C.T."/>
            <person name="Hug L.A."/>
            <person name="Sharon I."/>
            <person name="Castelle C.J."/>
            <person name="Probst A.J."/>
            <person name="Thomas B.C."/>
            <person name="Singh A."/>
            <person name="Wilkins M.J."/>
            <person name="Karaoz U."/>
            <person name="Brodie E.L."/>
            <person name="Williams K.H."/>
            <person name="Hubbard S.S."/>
            <person name="Banfield J.F."/>
        </authorList>
    </citation>
    <scope>NUCLEOTIDE SEQUENCE [LARGE SCALE GENOMIC DNA]</scope>
</reference>
<name>A0A1F6NLT7_9BACT</name>
<feature type="transmembrane region" description="Helical" evidence="5">
    <location>
        <begin position="215"/>
        <end position="231"/>
    </location>
</feature>
<accession>A0A1F6NLT7</accession>
<keyword evidence="4 5" id="KW-0472">Membrane</keyword>
<feature type="transmembrane region" description="Helical" evidence="5">
    <location>
        <begin position="116"/>
        <end position="135"/>
    </location>
</feature>
<organism evidence="7 8">
    <name type="scientific">Candidatus Magasanikbacteria bacterium RIFOXYA2_FULL_44_8</name>
    <dbReference type="NCBI Taxonomy" id="1798696"/>
    <lineage>
        <taxon>Bacteria</taxon>
        <taxon>Candidatus Magasanikiibacteriota</taxon>
    </lineage>
</organism>
<evidence type="ECO:0000256" key="3">
    <source>
        <dbReference type="ARBA" id="ARBA00022989"/>
    </source>
</evidence>
<dbReference type="InterPro" id="IPR007016">
    <property type="entry name" value="O-antigen_ligase-rel_domated"/>
</dbReference>
<keyword evidence="3 5" id="KW-1133">Transmembrane helix</keyword>
<dbReference type="EMBL" id="MFQR01000004">
    <property type="protein sequence ID" value="OGH84713.1"/>
    <property type="molecule type" value="Genomic_DNA"/>
</dbReference>
<evidence type="ECO:0000256" key="2">
    <source>
        <dbReference type="ARBA" id="ARBA00022692"/>
    </source>
</evidence>
<feature type="transmembrane region" description="Helical" evidence="5">
    <location>
        <begin position="81"/>
        <end position="104"/>
    </location>
</feature>